<sequence>MSSTDDVRAGGDVRASGGDVRASGGDVRANGDDVRPEETLAELDRLRARTRSRAHSGAWLPAALVAVLLLASSTLYRVPFAQAYSYTIDHPYWAGLPDEQRNPVLSYAFWFVATPLLFVATAAWYAWRARQLGVRVAWPIFAGTGLGVLLLLAVVAAVPRTEIESDSLTADFSAWWWQGLLTPLLPVAAAVLALAWAERSPSLAAAGLWITLLTAWLCGTFPLGYIPPWAAELLTGGTSTYGGQLALRPGHYLGLMALPLVVFAVVRGARARRLRHA</sequence>
<feature type="transmembrane region" description="Helical" evidence="2">
    <location>
        <begin position="107"/>
        <end position="127"/>
    </location>
</feature>
<accession>A0ABW1K1M1</accession>
<keyword evidence="2" id="KW-1133">Transmembrane helix</keyword>
<keyword evidence="4" id="KW-1185">Reference proteome</keyword>
<evidence type="ECO:0000256" key="2">
    <source>
        <dbReference type="SAM" id="Phobius"/>
    </source>
</evidence>
<name>A0ABW1K1M1_9ACTN</name>
<evidence type="ECO:0000313" key="4">
    <source>
        <dbReference type="Proteomes" id="UP001596203"/>
    </source>
</evidence>
<gene>
    <name evidence="3" type="ORF">ACFP2T_03775</name>
</gene>
<feature type="compositionally biased region" description="Basic and acidic residues" evidence="1">
    <location>
        <begin position="1"/>
        <end position="11"/>
    </location>
</feature>
<feature type="transmembrane region" description="Helical" evidence="2">
    <location>
        <begin position="246"/>
        <end position="266"/>
    </location>
</feature>
<reference evidence="4" key="1">
    <citation type="journal article" date="2019" name="Int. J. Syst. Evol. Microbiol.">
        <title>The Global Catalogue of Microorganisms (GCM) 10K type strain sequencing project: providing services to taxonomists for standard genome sequencing and annotation.</title>
        <authorList>
            <consortium name="The Broad Institute Genomics Platform"/>
            <consortium name="The Broad Institute Genome Sequencing Center for Infectious Disease"/>
            <person name="Wu L."/>
            <person name="Ma J."/>
        </authorList>
    </citation>
    <scope>NUCLEOTIDE SEQUENCE [LARGE SCALE GENOMIC DNA]</scope>
    <source>
        <strain evidence="4">ZS-35-S2</strain>
    </source>
</reference>
<feature type="transmembrane region" description="Helical" evidence="2">
    <location>
        <begin position="136"/>
        <end position="155"/>
    </location>
</feature>
<evidence type="ECO:0000313" key="3">
    <source>
        <dbReference type="EMBL" id="MFC6015315.1"/>
    </source>
</evidence>
<organism evidence="3 4">
    <name type="scientific">Plantactinospora solaniradicis</name>
    <dbReference type="NCBI Taxonomy" id="1723736"/>
    <lineage>
        <taxon>Bacteria</taxon>
        <taxon>Bacillati</taxon>
        <taxon>Actinomycetota</taxon>
        <taxon>Actinomycetes</taxon>
        <taxon>Micromonosporales</taxon>
        <taxon>Micromonosporaceae</taxon>
        <taxon>Plantactinospora</taxon>
    </lineage>
</organism>
<evidence type="ECO:0008006" key="5">
    <source>
        <dbReference type="Google" id="ProtNLM"/>
    </source>
</evidence>
<dbReference type="EMBL" id="JBHSPR010000001">
    <property type="protein sequence ID" value="MFC6015315.1"/>
    <property type="molecule type" value="Genomic_DNA"/>
</dbReference>
<protein>
    <recommendedName>
        <fullName evidence="5">Integral membrane protein</fullName>
    </recommendedName>
</protein>
<comment type="caution">
    <text evidence="3">The sequence shown here is derived from an EMBL/GenBank/DDBJ whole genome shotgun (WGS) entry which is preliminary data.</text>
</comment>
<feature type="transmembrane region" description="Helical" evidence="2">
    <location>
        <begin position="203"/>
        <end position="226"/>
    </location>
</feature>
<feature type="transmembrane region" description="Helical" evidence="2">
    <location>
        <begin position="175"/>
        <end position="196"/>
    </location>
</feature>
<proteinExistence type="predicted"/>
<keyword evidence="2" id="KW-0472">Membrane</keyword>
<feature type="region of interest" description="Disordered" evidence="1">
    <location>
        <begin position="1"/>
        <end position="34"/>
    </location>
</feature>
<keyword evidence="2" id="KW-0812">Transmembrane</keyword>
<evidence type="ECO:0000256" key="1">
    <source>
        <dbReference type="SAM" id="MobiDB-lite"/>
    </source>
</evidence>
<dbReference type="Proteomes" id="UP001596203">
    <property type="component" value="Unassembled WGS sequence"/>
</dbReference>
<dbReference type="RefSeq" id="WP_377417248.1">
    <property type="nucleotide sequence ID" value="NZ_JBHSPR010000001.1"/>
</dbReference>
<feature type="transmembrane region" description="Helical" evidence="2">
    <location>
        <begin position="57"/>
        <end position="76"/>
    </location>
</feature>